<dbReference type="AlphaFoldDB" id="A0A0C9QXQ4"/>
<dbReference type="Gene3D" id="3.30.230.90">
    <property type="match status" value="1"/>
</dbReference>
<protein>
    <submittedName>
        <fullName evidence="1">Uncharacterized protein</fullName>
    </submittedName>
</protein>
<dbReference type="InterPro" id="IPR053720">
    <property type="entry name" value="Psm_Assembly_Chaperone"/>
</dbReference>
<dbReference type="InterPro" id="IPR018788">
    <property type="entry name" value="Proteasome_assmbl_chp_3"/>
</dbReference>
<sequence>MIKVQMAILCSSFKMQLLSTDYFLNFLGIRYLLLQQATKKFGALVLVRQGERLKEFDTATYNATALFGAGSDKQEESILAAAKYIAQSIDIDRNLLLSIALSTYDKKVLDSVIAAIKKFKTW</sequence>
<gene>
    <name evidence="1" type="ORF">g.38767</name>
</gene>
<name>A0A0C9QXQ4_9HYME</name>
<proteinExistence type="predicted"/>
<accession>A0A0C9QXQ4</accession>
<dbReference type="Pfam" id="PF10178">
    <property type="entry name" value="PAC3"/>
    <property type="match status" value="1"/>
</dbReference>
<reference evidence="1" key="1">
    <citation type="submission" date="2015-01" db="EMBL/GenBank/DDBJ databases">
        <title>Transcriptome Assembly of Fopius arisanus.</title>
        <authorList>
            <person name="Geib S."/>
        </authorList>
    </citation>
    <scope>NUCLEOTIDE SEQUENCE</scope>
</reference>
<evidence type="ECO:0000313" key="1">
    <source>
        <dbReference type="EMBL" id="JAG78336.1"/>
    </source>
</evidence>
<dbReference type="GO" id="GO:0043248">
    <property type="term" value="P:proteasome assembly"/>
    <property type="evidence" value="ECO:0007669"/>
    <property type="project" value="InterPro"/>
</dbReference>
<dbReference type="EMBL" id="GBYB01008569">
    <property type="protein sequence ID" value="JAG78336.1"/>
    <property type="molecule type" value="Transcribed_RNA"/>
</dbReference>
<organism evidence="1">
    <name type="scientific">Fopius arisanus</name>
    <dbReference type="NCBI Taxonomy" id="64838"/>
    <lineage>
        <taxon>Eukaryota</taxon>
        <taxon>Metazoa</taxon>
        <taxon>Ecdysozoa</taxon>
        <taxon>Arthropoda</taxon>
        <taxon>Hexapoda</taxon>
        <taxon>Insecta</taxon>
        <taxon>Pterygota</taxon>
        <taxon>Neoptera</taxon>
        <taxon>Endopterygota</taxon>
        <taxon>Hymenoptera</taxon>
        <taxon>Apocrita</taxon>
        <taxon>Ichneumonoidea</taxon>
        <taxon>Braconidae</taxon>
        <taxon>Opiinae</taxon>
        <taxon>Fopius</taxon>
    </lineage>
</organism>